<dbReference type="Pfam" id="PF13188">
    <property type="entry name" value="PAS_8"/>
    <property type="match status" value="1"/>
</dbReference>
<dbReference type="EMBL" id="FXTX01000018">
    <property type="protein sequence ID" value="SMP18876.1"/>
    <property type="molecule type" value="Genomic_DNA"/>
</dbReference>
<evidence type="ECO:0000259" key="1">
    <source>
        <dbReference type="PROSITE" id="PS50112"/>
    </source>
</evidence>
<keyword evidence="6" id="KW-1185">Reference proteome</keyword>
<dbReference type="InterPro" id="IPR013655">
    <property type="entry name" value="PAS_fold_3"/>
</dbReference>
<dbReference type="NCBIfam" id="TIGR00229">
    <property type="entry name" value="sensory_box"/>
    <property type="match status" value="2"/>
</dbReference>
<feature type="domain" description="GGDEF" evidence="4">
    <location>
        <begin position="568"/>
        <end position="703"/>
    </location>
</feature>
<dbReference type="Pfam" id="PF13426">
    <property type="entry name" value="PAS_9"/>
    <property type="match status" value="1"/>
</dbReference>
<dbReference type="SMART" id="SM00086">
    <property type="entry name" value="PAC"/>
    <property type="match status" value="2"/>
</dbReference>
<dbReference type="PROSITE" id="PS50112">
    <property type="entry name" value="PAS"/>
    <property type="match status" value="2"/>
</dbReference>
<dbReference type="SMART" id="SM00267">
    <property type="entry name" value="GGDEF"/>
    <property type="match status" value="1"/>
</dbReference>
<dbReference type="PANTHER" id="PTHR44757">
    <property type="entry name" value="DIGUANYLATE CYCLASE DGCP"/>
    <property type="match status" value="1"/>
</dbReference>
<dbReference type="SUPFAM" id="SSF55781">
    <property type="entry name" value="GAF domain-like"/>
    <property type="match status" value="1"/>
</dbReference>
<dbReference type="NCBIfam" id="TIGR00254">
    <property type="entry name" value="GGDEF"/>
    <property type="match status" value="1"/>
</dbReference>
<feature type="domain" description="PAC" evidence="2">
    <location>
        <begin position="197"/>
        <end position="249"/>
    </location>
</feature>
<evidence type="ECO:0000259" key="4">
    <source>
        <dbReference type="PROSITE" id="PS50887"/>
    </source>
</evidence>
<dbReference type="InterPro" id="IPR029787">
    <property type="entry name" value="Nucleotide_cyclase"/>
</dbReference>
<reference evidence="5" key="1">
    <citation type="submission" date="2017-05" db="EMBL/GenBank/DDBJ databases">
        <authorList>
            <person name="Varghese N."/>
            <person name="Submissions S."/>
        </authorList>
    </citation>
    <scope>NUCLEOTIDE SEQUENCE</scope>
    <source>
        <strain evidence="5">DSM 18763</strain>
    </source>
</reference>
<dbReference type="Pfam" id="PF00990">
    <property type="entry name" value="GGDEF"/>
    <property type="match status" value="1"/>
</dbReference>
<dbReference type="InterPro" id="IPR043128">
    <property type="entry name" value="Rev_trsase/Diguanyl_cyclase"/>
</dbReference>
<dbReference type="InterPro" id="IPR029016">
    <property type="entry name" value="GAF-like_dom_sf"/>
</dbReference>
<dbReference type="RefSeq" id="WP_283571458.1">
    <property type="nucleotide sequence ID" value="NZ_FXTX01000018.1"/>
</dbReference>
<dbReference type="InterPro" id="IPR000014">
    <property type="entry name" value="PAS"/>
</dbReference>
<dbReference type="InterPro" id="IPR000160">
    <property type="entry name" value="GGDEF_dom"/>
</dbReference>
<dbReference type="Gene3D" id="3.30.70.270">
    <property type="match status" value="1"/>
</dbReference>
<dbReference type="InterPro" id="IPR035965">
    <property type="entry name" value="PAS-like_dom_sf"/>
</dbReference>
<dbReference type="InterPro" id="IPR000700">
    <property type="entry name" value="PAS-assoc_C"/>
</dbReference>
<evidence type="ECO:0000259" key="3">
    <source>
        <dbReference type="PROSITE" id="PS50883"/>
    </source>
</evidence>
<dbReference type="InterPro" id="IPR003018">
    <property type="entry name" value="GAF"/>
</dbReference>
<dbReference type="SMART" id="SM00052">
    <property type="entry name" value="EAL"/>
    <property type="match status" value="1"/>
</dbReference>
<dbReference type="SUPFAM" id="SSF141868">
    <property type="entry name" value="EAL domain-like"/>
    <property type="match status" value="1"/>
</dbReference>
<accession>A0AA45WNU2</accession>
<dbReference type="PROSITE" id="PS50887">
    <property type="entry name" value="GGDEF"/>
    <property type="match status" value="1"/>
</dbReference>
<evidence type="ECO:0000313" key="6">
    <source>
        <dbReference type="Proteomes" id="UP001157947"/>
    </source>
</evidence>
<dbReference type="CDD" id="cd00130">
    <property type="entry name" value="PAS"/>
    <property type="match status" value="2"/>
</dbReference>
<dbReference type="InterPro" id="IPR001610">
    <property type="entry name" value="PAC"/>
</dbReference>
<organism evidence="5 6">
    <name type="scientific">Venenivibrio stagnispumantis</name>
    <dbReference type="NCBI Taxonomy" id="407998"/>
    <lineage>
        <taxon>Bacteria</taxon>
        <taxon>Pseudomonadati</taxon>
        <taxon>Aquificota</taxon>
        <taxon>Aquificia</taxon>
        <taxon>Aquificales</taxon>
        <taxon>Hydrogenothermaceae</taxon>
        <taxon>Venenivibrio</taxon>
    </lineage>
</organism>
<gene>
    <name evidence="5" type="ORF">SAMN06264868_11826</name>
</gene>
<feature type="domain" description="PAS" evidence="1">
    <location>
        <begin position="414"/>
        <end position="460"/>
    </location>
</feature>
<dbReference type="PANTHER" id="PTHR44757:SF2">
    <property type="entry name" value="BIOFILM ARCHITECTURE MAINTENANCE PROTEIN MBAA"/>
    <property type="match status" value="1"/>
</dbReference>
<dbReference type="Gene3D" id="3.30.450.40">
    <property type="match status" value="1"/>
</dbReference>
<protein>
    <submittedName>
        <fullName evidence="5">PAS domain S-box-containing protein/diguanylate cyclase (GGDEF) domain-containing protein</fullName>
    </submittedName>
</protein>
<feature type="domain" description="PAS" evidence="1">
    <location>
        <begin position="144"/>
        <end position="192"/>
    </location>
</feature>
<dbReference type="Pfam" id="PF00563">
    <property type="entry name" value="EAL"/>
    <property type="match status" value="1"/>
</dbReference>
<evidence type="ECO:0000313" key="5">
    <source>
        <dbReference type="EMBL" id="SMP18876.1"/>
    </source>
</evidence>
<dbReference type="SUPFAM" id="SSF55785">
    <property type="entry name" value="PYP-like sensor domain (PAS domain)"/>
    <property type="match status" value="3"/>
</dbReference>
<dbReference type="Gene3D" id="3.20.20.450">
    <property type="entry name" value="EAL domain"/>
    <property type="match status" value="1"/>
</dbReference>
<dbReference type="AlphaFoldDB" id="A0AA45WNU2"/>
<dbReference type="InterPro" id="IPR001633">
    <property type="entry name" value="EAL_dom"/>
</dbReference>
<feature type="domain" description="PAC" evidence="2">
    <location>
        <begin position="485"/>
        <end position="538"/>
    </location>
</feature>
<dbReference type="PROSITE" id="PS50113">
    <property type="entry name" value="PAC"/>
    <property type="match status" value="2"/>
</dbReference>
<dbReference type="SMART" id="SM00091">
    <property type="entry name" value="PAS"/>
    <property type="match status" value="3"/>
</dbReference>
<dbReference type="SUPFAM" id="SSF55073">
    <property type="entry name" value="Nucleotide cyclase"/>
    <property type="match status" value="1"/>
</dbReference>
<name>A0AA45WNU2_9AQUI</name>
<evidence type="ECO:0000259" key="2">
    <source>
        <dbReference type="PROSITE" id="PS50113"/>
    </source>
</evidence>
<dbReference type="Proteomes" id="UP001157947">
    <property type="component" value="Unassembled WGS sequence"/>
</dbReference>
<sequence>MDFEVLNWIQEPVLVIDKDFNVVFMNKKAVEIYGETDKKYCYEISHYFNQPCFHFKEHPCPVNEMLKSGKNHYGVIHKHYTEEGTKYFYVLASREGDYFVEFHIDLDEIFKKEDIIFDFQIVRPIFEEGKVVAFLWKNEQNWPVAFVSTNVEDIVGFTAEDFTEGKILYADLIHPQDLERVAKEVEEGIREKKKFWIHKPYRLKTKKGNFVWILDQTTPVYDENGNITSFFGFIIDITREVRLQRLYKALRNVNKAIISVLTEEELYKVICEALVKELDIKFVWIGVPDKETNLFKTIYKCGEEEGYLDVIKVAVGENLPEGRGPTGLAFRTGNIIINPDTKTTEFMKPWKEEMLKRNFLSSASIPIKKNDKVVATLNIYATEPFYFEEENKTILEELQSDLQFAIEKIETIRNSIILNQAIKNSSQWVVSTDENGNIEYVNDYVCEITGYTKEELIGKNPRIFKSGYQDKEFYEELWNTIKNEKEFDGIFVNRKKDGDLFYLDEKIIPVKLPNGSLKFISIGKDITKERVLSEENERLRYYDVVTNLYNFVGFQMQVADYIIKNPNNLSALILIDIYNFSVINKKYGVEVGDEILKYLADILNKHFKKDNIIGRTSSDEFGIFLKDIENKNNLPLIIERLKTILNEKLAFKLDGEKIFIRYNIGISIYPDDGKNFKEIMESASIALKYAKEEGENVIRFHSKEMEEKIESLFKAENVLQKAVEKDLFIFHYQPYFDTKTGKIAGFESLVRIKDEDGKIYYPKDFIDLLEQSEYLNSFKKWALKEVSEKIKKWNIPISVNISARSFKNPSFAQEVLEHAKGLPAPMVLEITERLYMDNPEQSKQIIEELKKCKNIRISIDDFGTGYSSLSYLKDLNADVIKIDISFVRKMLEDEKTRIIVEMIITLADKFGMKTVAEGVETKEQYDMLKEMDADYIQGFYLAKPMTEEEAEKLLRR</sequence>
<dbReference type="Pfam" id="PF13185">
    <property type="entry name" value="GAF_2"/>
    <property type="match status" value="1"/>
</dbReference>
<dbReference type="InterPro" id="IPR052155">
    <property type="entry name" value="Biofilm_reg_signaling"/>
</dbReference>
<comment type="caution">
    <text evidence="5">The sequence shown here is derived from an EMBL/GenBank/DDBJ whole genome shotgun (WGS) entry which is preliminary data.</text>
</comment>
<dbReference type="CDD" id="cd01948">
    <property type="entry name" value="EAL"/>
    <property type="match status" value="1"/>
</dbReference>
<dbReference type="CDD" id="cd01949">
    <property type="entry name" value="GGDEF"/>
    <property type="match status" value="1"/>
</dbReference>
<feature type="domain" description="EAL" evidence="3">
    <location>
        <begin position="712"/>
        <end position="956"/>
    </location>
</feature>
<dbReference type="InterPro" id="IPR035919">
    <property type="entry name" value="EAL_sf"/>
</dbReference>
<dbReference type="Pfam" id="PF08447">
    <property type="entry name" value="PAS_3"/>
    <property type="match status" value="1"/>
</dbReference>
<dbReference type="PROSITE" id="PS50883">
    <property type="entry name" value="EAL"/>
    <property type="match status" value="1"/>
</dbReference>
<proteinExistence type="predicted"/>
<dbReference type="Gene3D" id="3.30.450.20">
    <property type="entry name" value="PAS domain"/>
    <property type="match status" value="3"/>
</dbReference>